<accession>A0A6N7YZU6</accession>
<sequence>MTTKTTQAPPSRRASTGFRSVAAVYLLAMLGGTLPVPLYVLWAPAMGFGPFTTTLIFAVYAIGVVVSLILFASMSDRSGRRPLMVAALVLVAASTVSFLLAGNVVMLLVARVLSGLATGVITATATAWLEELGGPRRATVTATAANLGGLGLGPLVAGLFAQLAPAPTHLVFAVYLATLVPAVLAIALAPETVDDRRPPVVIMRRPTVPAGRADLARFASAAAAVSAGFEVNALFSSLVPGFLHQGLGVTNQAVAGGVVAVLFLSALLAQLFAPPRRLSQHWIAAALLISGVAVFVAGLWTRSLAVFVIGTVLAGAGSGLSFRRGLAVTARLADPRRRADLNASYFLAAYAGNIVPTLALGGLGQLLPLNLATSLLAAVVIAVTALAGRA</sequence>
<dbReference type="PANTHER" id="PTHR23517:SF13">
    <property type="entry name" value="MAJOR FACILITATOR SUPERFAMILY MFS_1"/>
    <property type="match status" value="1"/>
</dbReference>
<evidence type="ECO:0000313" key="10">
    <source>
        <dbReference type="Proteomes" id="UP000440096"/>
    </source>
</evidence>
<feature type="transmembrane region" description="Helical" evidence="7">
    <location>
        <begin position="83"/>
        <end position="102"/>
    </location>
</feature>
<feature type="domain" description="Major facilitator superfamily (MFS) profile" evidence="8">
    <location>
        <begin position="1"/>
        <end position="390"/>
    </location>
</feature>
<keyword evidence="6 7" id="KW-0472">Membrane</keyword>
<evidence type="ECO:0000256" key="6">
    <source>
        <dbReference type="ARBA" id="ARBA00023136"/>
    </source>
</evidence>
<feature type="transmembrane region" description="Helical" evidence="7">
    <location>
        <begin position="304"/>
        <end position="322"/>
    </location>
</feature>
<protein>
    <submittedName>
        <fullName evidence="9">MFS transporter</fullName>
    </submittedName>
</protein>
<dbReference type="Pfam" id="PF07690">
    <property type="entry name" value="MFS_1"/>
    <property type="match status" value="1"/>
</dbReference>
<keyword evidence="5 7" id="KW-1133">Transmembrane helix</keyword>
<dbReference type="InterPro" id="IPR036259">
    <property type="entry name" value="MFS_trans_sf"/>
</dbReference>
<dbReference type="Gene3D" id="1.20.1250.20">
    <property type="entry name" value="MFS general substrate transporter like domains"/>
    <property type="match status" value="1"/>
</dbReference>
<evidence type="ECO:0000256" key="3">
    <source>
        <dbReference type="ARBA" id="ARBA00022475"/>
    </source>
</evidence>
<evidence type="ECO:0000256" key="2">
    <source>
        <dbReference type="ARBA" id="ARBA00022448"/>
    </source>
</evidence>
<dbReference type="AlphaFoldDB" id="A0A6N7YZU6"/>
<feature type="transmembrane region" description="Helical" evidence="7">
    <location>
        <begin position="141"/>
        <end position="164"/>
    </location>
</feature>
<evidence type="ECO:0000256" key="7">
    <source>
        <dbReference type="SAM" id="Phobius"/>
    </source>
</evidence>
<evidence type="ECO:0000256" key="5">
    <source>
        <dbReference type="ARBA" id="ARBA00022989"/>
    </source>
</evidence>
<feature type="transmembrane region" description="Helical" evidence="7">
    <location>
        <begin position="48"/>
        <end position="71"/>
    </location>
</feature>
<dbReference type="GO" id="GO:0005886">
    <property type="term" value="C:plasma membrane"/>
    <property type="evidence" value="ECO:0007669"/>
    <property type="project" value="UniProtKB-SubCell"/>
</dbReference>
<gene>
    <name evidence="9" type="ORF">GKO32_10865</name>
</gene>
<keyword evidence="2" id="KW-0813">Transport</keyword>
<dbReference type="EMBL" id="WMBA01000012">
    <property type="protein sequence ID" value="MTD54473.1"/>
    <property type="molecule type" value="Genomic_DNA"/>
</dbReference>
<comment type="subcellular location">
    <subcellularLocation>
        <location evidence="1">Cell membrane</location>
        <topology evidence="1">Multi-pass membrane protein</topology>
    </subcellularLocation>
</comment>
<feature type="transmembrane region" description="Helical" evidence="7">
    <location>
        <begin position="369"/>
        <end position="388"/>
    </location>
</feature>
<dbReference type="InterPro" id="IPR020846">
    <property type="entry name" value="MFS_dom"/>
</dbReference>
<feature type="transmembrane region" description="Helical" evidence="7">
    <location>
        <begin position="249"/>
        <end position="269"/>
    </location>
</feature>
<feature type="transmembrane region" description="Helical" evidence="7">
    <location>
        <begin position="343"/>
        <end position="363"/>
    </location>
</feature>
<keyword evidence="4 7" id="KW-0812">Transmembrane</keyword>
<dbReference type="PANTHER" id="PTHR23517">
    <property type="entry name" value="RESISTANCE PROTEIN MDTM, PUTATIVE-RELATED-RELATED"/>
    <property type="match status" value="1"/>
</dbReference>
<keyword evidence="10" id="KW-1185">Reference proteome</keyword>
<organism evidence="9 10">
    <name type="scientific">Amycolatopsis pithecellobii</name>
    <dbReference type="NCBI Taxonomy" id="664692"/>
    <lineage>
        <taxon>Bacteria</taxon>
        <taxon>Bacillati</taxon>
        <taxon>Actinomycetota</taxon>
        <taxon>Actinomycetes</taxon>
        <taxon>Pseudonocardiales</taxon>
        <taxon>Pseudonocardiaceae</taxon>
        <taxon>Amycolatopsis</taxon>
    </lineage>
</organism>
<comment type="caution">
    <text evidence="9">The sequence shown here is derived from an EMBL/GenBank/DDBJ whole genome shotgun (WGS) entry which is preliminary data.</text>
</comment>
<dbReference type="RefSeq" id="WP_154756690.1">
    <property type="nucleotide sequence ID" value="NZ_WMBA01000012.1"/>
</dbReference>
<dbReference type="PROSITE" id="PS50850">
    <property type="entry name" value="MFS"/>
    <property type="match status" value="1"/>
</dbReference>
<dbReference type="Proteomes" id="UP000440096">
    <property type="component" value="Unassembled WGS sequence"/>
</dbReference>
<dbReference type="OrthoDB" id="3177957at2"/>
<dbReference type="InterPro" id="IPR050171">
    <property type="entry name" value="MFS_Transporters"/>
</dbReference>
<proteinExistence type="predicted"/>
<evidence type="ECO:0000256" key="4">
    <source>
        <dbReference type="ARBA" id="ARBA00022692"/>
    </source>
</evidence>
<evidence type="ECO:0000313" key="9">
    <source>
        <dbReference type="EMBL" id="MTD54473.1"/>
    </source>
</evidence>
<dbReference type="SUPFAM" id="SSF103473">
    <property type="entry name" value="MFS general substrate transporter"/>
    <property type="match status" value="1"/>
</dbReference>
<feature type="transmembrane region" description="Helical" evidence="7">
    <location>
        <begin position="108"/>
        <end position="129"/>
    </location>
</feature>
<keyword evidence="3" id="KW-1003">Cell membrane</keyword>
<evidence type="ECO:0000256" key="1">
    <source>
        <dbReference type="ARBA" id="ARBA00004651"/>
    </source>
</evidence>
<dbReference type="InterPro" id="IPR011701">
    <property type="entry name" value="MFS"/>
</dbReference>
<feature type="transmembrane region" description="Helical" evidence="7">
    <location>
        <begin position="21"/>
        <end position="42"/>
    </location>
</feature>
<reference evidence="9 10" key="1">
    <citation type="submission" date="2019-11" db="EMBL/GenBank/DDBJ databases">
        <title>Draft genome of Amycolatopsis RM579.</title>
        <authorList>
            <person name="Duangmal K."/>
            <person name="Mingma R."/>
        </authorList>
    </citation>
    <scope>NUCLEOTIDE SEQUENCE [LARGE SCALE GENOMIC DNA]</scope>
    <source>
        <strain evidence="9 10">RM579</strain>
    </source>
</reference>
<feature type="transmembrane region" description="Helical" evidence="7">
    <location>
        <begin position="281"/>
        <end position="298"/>
    </location>
</feature>
<dbReference type="GO" id="GO:0022857">
    <property type="term" value="F:transmembrane transporter activity"/>
    <property type="evidence" value="ECO:0007669"/>
    <property type="project" value="InterPro"/>
</dbReference>
<evidence type="ECO:0000259" key="8">
    <source>
        <dbReference type="PROSITE" id="PS50850"/>
    </source>
</evidence>
<feature type="transmembrane region" description="Helical" evidence="7">
    <location>
        <begin position="170"/>
        <end position="189"/>
    </location>
</feature>
<name>A0A6N7YZU6_9PSEU</name>